<organism evidence="11 13">
    <name type="scientific">Neophocaena asiaeorientalis asiaeorientalis</name>
    <name type="common">Yangtze finless porpoise</name>
    <name type="synonym">Neophocaena phocaenoides subsp. asiaeorientalis</name>
    <dbReference type="NCBI Taxonomy" id="1706337"/>
    <lineage>
        <taxon>Eukaryota</taxon>
        <taxon>Metazoa</taxon>
        <taxon>Chordata</taxon>
        <taxon>Craniata</taxon>
        <taxon>Vertebrata</taxon>
        <taxon>Euteleostomi</taxon>
        <taxon>Mammalia</taxon>
        <taxon>Eutheria</taxon>
        <taxon>Laurasiatheria</taxon>
        <taxon>Artiodactyla</taxon>
        <taxon>Whippomorpha</taxon>
        <taxon>Cetacea</taxon>
        <taxon>Odontoceti</taxon>
        <taxon>Phocoenidae</taxon>
        <taxon>Neophocaena</taxon>
    </lineage>
</organism>
<dbReference type="CDD" id="cd07305">
    <property type="entry name" value="Porin3_Tom40"/>
    <property type="match status" value="1"/>
</dbReference>
<dbReference type="STRING" id="1706337.A0A341DC25"/>
<dbReference type="RefSeq" id="XP_024624428.1">
    <property type="nucleotide sequence ID" value="XM_024768660.1"/>
</dbReference>
<feature type="compositionally biased region" description="Gly residues" evidence="10">
    <location>
        <begin position="40"/>
        <end position="52"/>
    </location>
</feature>
<dbReference type="FunFam" id="2.40.160.10:FF:000005">
    <property type="entry name" value="mitochondrial import receptor subunit TOM40 homolog"/>
    <property type="match status" value="1"/>
</dbReference>
<feature type="compositionally biased region" description="Low complexity" evidence="10">
    <location>
        <begin position="451"/>
        <end position="461"/>
    </location>
</feature>
<feature type="compositionally biased region" description="Pro residues" evidence="10">
    <location>
        <begin position="390"/>
        <end position="408"/>
    </location>
</feature>
<dbReference type="InterPro" id="IPR027246">
    <property type="entry name" value="Porin_Euk/Tom40"/>
</dbReference>
<keyword evidence="7" id="KW-0653">Protein transport</keyword>
<keyword evidence="5" id="KW-0812">Transmembrane</keyword>
<dbReference type="Gene3D" id="2.40.160.10">
    <property type="entry name" value="Porin"/>
    <property type="match status" value="1"/>
</dbReference>
<dbReference type="GeneID" id="112415585"/>
<dbReference type="CTD" id="10452"/>
<evidence type="ECO:0000256" key="9">
    <source>
        <dbReference type="ARBA" id="ARBA00023136"/>
    </source>
</evidence>
<evidence type="ECO:0000256" key="2">
    <source>
        <dbReference type="ARBA" id="ARBA00010510"/>
    </source>
</evidence>
<reference evidence="12 13" key="1">
    <citation type="submission" date="2025-04" db="UniProtKB">
        <authorList>
            <consortium name="RefSeq"/>
        </authorList>
    </citation>
    <scope>IDENTIFICATION</scope>
    <source>
        <tissue evidence="12 13">Meat</tissue>
    </source>
</reference>
<dbReference type="PANTHER" id="PTHR10802">
    <property type="entry name" value="MITOCHONDRIAL IMPORT RECEPTOR SUBUNIT TOM40"/>
    <property type="match status" value="1"/>
</dbReference>
<evidence type="ECO:0000256" key="5">
    <source>
        <dbReference type="ARBA" id="ARBA00022692"/>
    </source>
</evidence>
<feature type="region of interest" description="Disordered" evidence="10">
    <location>
        <begin position="1"/>
        <end position="72"/>
    </location>
</feature>
<keyword evidence="3" id="KW-0813">Transport</keyword>
<dbReference type="GO" id="GO:0008320">
    <property type="term" value="F:protein transmembrane transporter activity"/>
    <property type="evidence" value="ECO:0007669"/>
    <property type="project" value="InterPro"/>
</dbReference>
<comment type="similarity">
    <text evidence="2">Belongs to the Tom40 family.</text>
</comment>
<keyword evidence="4" id="KW-1134">Transmembrane beta strand</keyword>
<feature type="region of interest" description="Disordered" evidence="10">
    <location>
        <begin position="386"/>
        <end position="461"/>
    </location>
</feature>
<dbReference type="Proteomes" id="UP000252040">
    <property type="component" value="Unplaced"/>
</dbReference>
<evidence type="ECO:0000256" key="6">
    <source>
        <dbReference type="ARBA" id="ARBA00022787"/>
    </source>
</evidence>
<accession>A0A341DC25</accession>
<keyword evidence="6" id="KW-1000">Mitochondrion outer membrane</keyword>
<dbReference type="InterPro" id="IPR037930">
    <property type="entry name" value="Tom40"/>
</dbReference>
<dbReference type="GO" id="GO:0005741">
    <property type="term" value="C:mitochondrial outer membrane"/>
    <property type="evidence" value="ECO:0007669"/>
    <property type="project" value="UniProtKB-SubCell"/>
</dbReference>
<keyword evidence="9" id="KW-0472">Membrane</keyword>
<dbReference type="InterPro" id="IPR023614">
    <property type="entry name" value="Porin_dom_sf"/>
</dbReference>
<evidence type="ECO:0000256" key="4">
    <source>
        <dbReference type="ARBA" id="ARBA00022452"/>
    </source>
</evidence>
<evidence type="ECO:0000313" key="11">
    <source>
        <dbReference type="Proteomes" id="UP000252040"/>
    </source>
</evidence>
<evidence type="ECO:0000313" key="13">
    <source>
        <dbReference type="RefSeq" id="XP_024624429.1"/>
    </source>
</evidence>
<dbReference type="RefSeq" id="XP_024624429.1">
    <property type="nucleotide sequence ID" value="XM_024768661.1"/>
</dbReference>
<evidence type="ECO:0000256" key="1">
    <source>
        <dbReference type="ARBA" id="ARBA00004374"/>
    </source>
</evidence>
<feature type="region of interest" description="Disordered" evidence="10">
    <location>
        <begin position="338"/>
        <end position="364"/>
    </location>
</feature>
<keyword evidence="11" id="KW-1185">Reference proteome</keyword>
<dbReference type="AlphaFoldDB" id="A0A341DC25"/>
<dbReference type="KEGG" id="nasi:112415585"/>
<dbReference type="GO" id="GO:0030150">
    <property type="term" value="P:protein import into mitochondrial matrix"/>
    <property type="evidence" value="ECO:0007669"/>
    <property type="project" value="InterPro"/>
</dbReference>
<sequence length="461" mass="48667">MGNVLAASSPPAGPPPPPAPPLVGLPPPPPSPPGFTLPPIGGGLGAGAGAGRGSERTPGTAAASAGGTGDDRACGCLPNPGTFEECHRKCKELFPIQMEGVKLTVNKGLSNHFQVNHTVALSTIGESNYHFGVTYVGTKQLSPTEAFPVLVGDMDNSGSLNAQIIHQLGPGLRSKMAIQTQQSKFVNWQVDGEYRGSDFTAAVTLGNPDVLVGSGILVAHYLQSITPCLALGGELVYHRRPGEEGTVMSLAGKYTLNNWLATVTLGQAGMHATYYHKASDQLQVGVEFEASTRMQDTSVSFGYQLDLPKANLLFKGTGLHFPVWETGKRFRGQQLDRGRHAGEEAPTSAPDAGPRGLPESPKEQVPVRLWPHHWLSPSWPLPSTPFLLQIPPPPPPAREGRPEPPSPSLPSSSGVRGAAERRGPITPAAGGGLLEPQARQDSEFQGRRARWAWGPGRDSGI</sequence>
<evidence type="ECO:0000313" key="12">
    <source>
        <dbReference type="RefSeq" id="XP_024624428.1"/>
    </source>
</evidence>
<evidence type="ECO:0000256" key="8">
    <source>
        <dbReference type="ARBA" id="ARBA00023128"/>
    </source>
</evidence>
<feature type="compositionally biased region" description="Pro residues" evidence="10">
    <location>
        <begin position="11"/>
        <end position="36"/>
    </location>
</feature>
<gene>
    <name evidence="12 13" type="primary">TOMM40</name>
</gene>
<evidence type="ECO:0000256" key="10">
    <source>
        <dbReference type="SAM" id="MobiDB-lite"/>
    </source>
</evidence>
<comment type="subcellular location">
    <subcellularLocation>
        <location evidence="1">Mitochondrion outer membrane</location>
        <topology evidence="1">Multi-pass membrane protein</topology>
    </subcellularLocation>
</comment>
<evidence type="ECO:0000256" key="7">
    <source>
        <dbReference type="ARBA" id="ARBA00022927"/>
    </source>
</evidence>
<evidence type="ECO:0000256" key="3">
    <source>
        <dbReference type="ARBA" id="ARBA00022448"/>
    </source>
</evidence>
<proteinExistence type="inferred from homology"/>
<keyword evidence="8" id="KW-0496">Mitochondrion</keyword>
<keyword evidence="12 13" id="KW-0675">Receptor</keyword>
<dbReference type="Pfam" id="PF01459">
    <property type="entry name" value="Porin_3"/>
    <property type="match status" value="1"/>
</dbReference>
<name>A0A341DC25_NEOAA</name>
<protein>
    <submittedName>
        <fullName evidence="12 13">Mitochondrial import receptor subunit TOM40 homolog isoform X1</fullName>
    </submittedName>
</protein>